<accession>A0A9R1WL87</accession>
<evidence type="ECO:0000313" key="7">
    <source>
        <dbReference type="Proteomes" id="UP000235145"/>
    </source>
</evidence>
<proteinExistence type="inferred from homology"/>
<dbReference type="InterPro" id="IPR027417">
    <property type="entry name" value="P-loop_NTPase"/>
</dbReference>
<dbReference type="InterPro" id="IPR032675">
    <property type="entry name" value="LRR_dom_sf"/>
</dbReference>
<sequence length="1337" mass="152458">MVDVVIGCAANILAKIGEKLFVETGRHLKYVLYYNNYIKSLMEEVGTLMSKAQGIQLEVDEARRNGENIAPEVEQWFSTVDRIYEQSTRILEYEVPKNKCILNGRFLSIKKRYILSKKAKKMTEKADAAKLKAETFFKMSYPAPPLAVGDRSMGDFKNFESREPTINQLMHFLKDDTRQIISICGMGGSGKTTMVNEVARRVKGDKLFDEIVLAVVSKEHDLMKVQEDLAKCLGLKFKYPRLEGRADELWKRLLQSKKGTLVILDDVWKHIDLKSIGIPFGKEYKTCKVLLTSRSEDACKAIGCQDILRLDVLTQSEAFSLLGEMVGDSLNDPDLCETASNVAKRCGGLPIAIVCLGRALKDKRKEVWDDTLLKLQRCIVPSNIEGMKEEVYQSLEVSYDLLGDVEAKRLFLLCCLYPEYANVPLEALVRCGIGLDFFEGVHLLIEARNRVYALTDMLRRRFLLVSGDRKSTVKVHNVVRAVGISVTSRLESNTGQFSGMVIHEDKWPRGMTYGNYNAISVVSNELSELPSRGLDFRKLELIQVACPKLSVEKLNTMFEKMEKVRVVELWNMSLLSLSTILFSLPRDIYALCMDCKMENIGDIMTDEFLNLEILSFGNCDITELPKEIRKLSKLRLLDMSGCRWLERISPGVISSLSQLEELDTGSKWWGDEEEGDASLTELESLTNLKYLGIRIKSSRFLPNYNLFENLQRYVISVGVHLQKRRSFNNRMLLLNLESTDTHLGGGIEKLLTNNTEKVFLTGDGIKVALKELDTVGFQQVKNLTVESCNSEGIEYLSNYSNTSNGSGVFNNLEKLRMDKIWHLKGIIRYNGKGLPVRSFSKLRKIHLSVLPEMTHLFTYGVANNLEHLQRLHIEYCTNMQEVILNQRPSALESTIENKIVFPKLTELILNDIASLICFSHGINLQVEFPQLRVLKLEYLQNFHTFCPEEINLASEGNHRGTNFHSLVNHKWLASQGRSRGSSFRESGVSKASKVEFSSLAELTITKMGNIKHVWCGHLPDLVHLQGLYIQFCHMMEEVISVQRPSVTTMEERIVFLKLKEVIIFGLNKLTFFCKGIDHVEFPQLRVLRLRWLTHFRNFCPEETTGRTSSLFNDKVSFPCLETLEVSELDSVEQLWSSKLPMSQFGKLKSLRVEKCHKLVNIFPSDLQTVFPSLEKLEVEKCDSLEQVWGYTEEQIRKLKSIFVHECPMLTNLCSFYTFKGLSNLQILNISSCKMLEEVVGYEHTYGKMKEVLSLNKLEELSLAFLPNLSYFSHNKCDIELPELTHVNIKSCQEIYTFSKSSVTTPKLKYAVVDDLRSWLGDKDLNSTMRHLASRGAH</sequence>
<dbReference type="SUPFAM" id="SSF52540">
    <property type="entry name" value="P-loop containing nucleoside triphosphate hydrolases"/>
    <property type="match status" value="1"/>
</dbReference>
<evidence type="ECO:0000313" key="6">
    <source>
        <dbReference type="EMBL" id="KAJ0224715.1"/>
    </source>
</evidence>
<dbReference type="InterPro" id="IPR042197">
    <property type="entry name" value="Apaf_helical"/>
</dbReference>
<gene>
    <name evidence="6" type="ORF">LSAT_V11C100034110</name>
</gene>
<comment type="similarity">
    <text evidence="1">Belongs to the disease resistance NB-LRR family.</text>
</comment>
<keyword evidence="4" id="KW-0547">Nucleotide-binding</keyword>
<protein>
    <recommendedName>
        <fullName evidence="5">AAA+ ATPase domain-containing protein</fullName>
    </recommendedName>
</protein>
<dbReference type="Proteomes" id="UP000235145">
    <property type="component" value="Unassembled WGS sequence"/>
</dbReference>
<dbReference type="PANTHER" id="PTHR33463">
    <property type="entry name" value="NB-ARC DOMAIN-CONTAINING PROTEIN-RELATED"/>
    <property type="match status" value="1"/>
</dbReference>
<evidence type="ECO:0000256" key="4">
    <source>
        <dbReference type="ARBA" id="ARBA00022840"/>
    </source>
</evidence>
<dbReference type="PRINTS" id="PR00364">
    <property type="entry name" value="DISEASERSIST"/>
</dbReference>
<reference evidence="6 7" key="1">
    <citation type="journal article" date="2017" name="Nat. Commun.">
        <title>Genome assembly with in vitro proximity ligation data and whole-genome triplication in lettuce.</title>
        <authorList>
            <person name="Reyes-Chin-Wo S."/>
            <person name="Wang Z."/>
            <person name="Yang X."/>
            <person name="Kozik A."/>
            <person name="Arikit S."/>
            <person name="Song C."/>
            <person name="Xia L."/>
            <person name="Froenicke L."/>
            <person name="Lavelle D.O."/>
            <person name="Truco M.J."/>
            <person name="Xia R."/>
            <person name="Zhu S."/>
            <person name="Xu C."/>
            <person name="Xu H."/>
            <person name="Xu X."/>
            <person name="Cox K."/>
            <person name="Korf I."/>
            <person name="Meyers B.C."/>
            <person name="Michelmore R.W."/>
        </authorList>
    </citation>
    <scope>NUCLEOTIDE SEQUENCE [LARGE SCALE GENOMIC DNA]</scope>
    <source>
        <strain evidence="7">cv. Salinas</strain>
        <tissue evidence="6">Seedlings</tissue>
    </source>
</reference>
<dbReference type="InterPro" id="IPR002182">
    <property type="entry name" value="NB-ARC"/>
</dbReference>
<comment type="caution">
    <text evidence="6">The sequence shown here is derived from an EMBL/GenBank/DDBJ whole genome shotgun (WGS) entry which is preliminary data.</text>
</comment>
<dbReference type="SMART" id="SM00382">
    <property type="entry name" value="AAA"/>
    <property type="match status" value="1"/>
</dbReference>
<organism evidence="6 7">
    <name type="scientific">Lactuca sativa</name>
    <name type="common">Garden lettuce</name>
    <dbReference type="NCBI Taxonomy" id="4236"/>
    <lineage>
        <taxon>Eukaryota</taxon>
        <taxon>Viridiplantae</taxon>
        <taxon>Streptophyta</taxon>
        <taxon>Embryophyta</taxon>
        <taxon>Tracheophyta</taxon>
        <taxon>Spermatophyta</taxon>
        <taxon>Magnoliopsida</taxon>
        <taxon>eudicotyledons</taxon>
        <taxon>Gunneridae</taxon>
        <taxon>Pentapetalae</taxon>
        <taxon>asterids</taxon>
        <taxon>campanulids</taxon>
        <taxon>Asterales</taxon>
        <taxon>Asteraceae</taxon>
        <taxon>Cichorioideae</taxon>
        <taxon>Cichorieae</taxon>
        <taxon>Lactucinae</taxon>
        <taxon>Lactuca</taxon>
    </lineage>
</organism>
<dbReference type="GO" id="GO:0005524">
    <property type="term" value="F:ATP binding"/>
    <property type="evidence" value="ECO:0007669"/>
    <property type="project" value="UniProtKB-KW"/>
</dbReference>
<name>A0A9R1WL87_LACSA</name>
<keyword evidence="3" id="KW-0611">Plant defense</keyword>
<dbReference type="InterPro" id="IPR003593">
    <property type="entry name" value="AAA+_ATPase"/>
</dbReference>
<dbReference type="InterPro" id="IPR050905">
    <property type="entry name" value="Plant_NBS-LRR"/>
</dbReference>
<evidence type="ECO:0000256" key="2">
    <source>
        <dbReference type="ARBA" id="ARBA00022614"/>
    </source>
</evidence>
<dbReference type="Pfam" id="PF23247">
    <property type="entry name" value="LRR_RPS2"/>
    <property type="match status" value="4"/>
</dbReference>
<dbReference type="InterPro" id="IPR057135">
    <property type="entry name" value="At4g27190-like_LRR"/>
</dbReference>
<dbReference type="FunFam" id="3.40.50.300:FF:001091">
    <property type="entry name" value="Probable disease resistance protein At1g61300"/>
    <property type="match status" value="1"/>
</dbReference>
<dbReference type="GO" id="GO:0006952">
    <property type="term" value="P:defense response"/>
    <property type="evidence" value="ECO:0007669"/>
    <property type="project" value="UniProtKB-KW"/>
</dbReference>
<keyword evidence="2" id="KW-0433">Leucine-rich repeat</keyword>
<evidence type="ECO:0000256" key="1">
    <source>
        <dbReference type="ARBA" id="ARBA00008894"/>
    </source>
</evidence>
<dbReference type="GO" id="GO:0043531">
    <property type="term" value="F:ADP binding"/>
    <property type="evidence" value="ECO:0007669"/>
    <property type="project" value="InterPro"/>
</dbReference>
<feature type="domain" description="AAA+ ATPase" evidence="5">
    <location>
        <begin position="177"/>
        <end position="323"/>
    </location>
</feature>
<dbReference type="EMBL" id="NBSK02000001">
    <property type="protein sequence ID" value="KAJ0224715.1"/>
    <property type="molecule type" value="Genomic_DNA"/>
</dbReference>
<keyword evidence="7" id="KW-1185">Reference proteome</keyword>
<keyword evidence="4" id="KW-0067">ATP-binding</keyword>
<dbReference type="Pfam" id="PF00931">
    <property type="entry name" value="NB-ARC"/>
    <property type="match status" value="1"/>
</dbReference>
<evidence type="ECO:0000256" key="3">
    <source>
        <dbReference type="ARBA" id="ARBA00022821"/>
    </source>
</evidence>
<dbReference type="Gene3D" id="3.40.50.300">
    <property type="entry name" value="P-loop containing nucleotide triphosphate hydrolases"/>
    <property type="match status" value="1"/>
</dbReference>
<dbReference type="Gene3D" id="3.80.10.10">
    <property type="entry name" value="Ribonuclease Inhibitor"/>
    <property type="match status" value="2"/>
</dbReference>
<dbReference type="PANTHER" id="PTHR33463:SF140">
    <property type="entry name" value="P-LOOP CONTAINING NUCLEOSIDE TRIPHOSPHATE HYDROLASE, LEUCINE-RICH REPEAT DOMAIN SUPERFAMILY"/>
    <property type="match status" value="1"/>
</dbReference>
<dbReference type="Gene3D" id="1.10.8.430">
    <property type="entry name" value="Helical domain of apoptotic protease-activating factors"/>
    <property type="match status" value="1"/>
</dbReference>
<evidence type="ECO:0000259" key="5">
    <source>
        <dbReference type="SMART" id="SM00382"/>
    </source>
</evidence>
<dbReference type="SUPFAM" id="SSF52058">
    <property type="entry name" value="L domain-like"/>
    <property type="match status" value="1"/>
</dbReference>